<evidence type="ECO:0000313" key="6">
    <source>
        <dbReference type="Proteomes" id="UP000190285"/>
    </source>
</evidence>
<dbReference type="PANTHER" id="PTHR42756">
    <property type="entry name" value="TRANSCRIPTIONAL REGULATOR, MARR"/>
    <property type="match status" value="1"/>
</dbReference>
<sequence length="150" mass="17673">MKNDHNIIGKKLFTVQRYFKMFLSYKLRDHELRGAQFMVLLELVKKDGLSQEAINEGLLFDKGFLAKTAKSLEKEGYIIRKINQEDRRAYQLFLTDKAKSFIPRMFKILDEWDETLLQEVNKEEVNLLKDILNGMLERVAVKCKEVKGEL</sequence>
<organism evidence="5 6">
    <name type="scientific">Maledivibacter halophilus</name>
    <dbReference type="NCBI Taxonomy" id="36842"/>
    <lineage>
        <taxon>Bacteria</taxon>
        <taxon>Bacillati</taxon>
        <taxon>Bacillota</taxon>
        <taxon>Clostridia</taxon>
        <taxon>Peptostreptococcales</taxon>
        <taxon>Caminicellaceae</taxon>
        <taxon>Maledivibacter</taxon>
    </lineage>
</organism>
<dbReference type="OrthoDB" id="795750at2"/>
<protein>
    <submittedName>
        <fullName evidence="5">DNA-binding transcriptional regulator, MarR family</fullName>
    </submittedName>
</protein>
<dbReference type="PRINTS" id="PR00598">
    <property type="entry name" value="HTHMARR"/>
</dbReference>
<evidence type="ECO:0000256" key="1">
    <source>
        <dbReference type="ARBA" id="ARBA00023015"/>
    </source>
</evidence>
<dbReference type="Pfam" id="PF12802">
    <property type="entry name" value="MarR_2"/>
    <property type="match status" value="1"/>
</dbReference>
<evidence type="ECO:0000313" key="5">
    <source>
        <dbReference type="EMBL" id="SKC36829.1"/>
    </source>
</evidence>
<dbReference type="AlphaFoldDB" id="A0A1T5ICF6"/>
<reference evidence="5 6" key="1">
    <citation type="submission" date="2017-02" db="EMBL/GenBank/DDBJ databases">
        <authorList>
            <person name="Peterson S.W."/>
        </authorList>
    </citation>
    <scope>NUCLEOTIDE SEQUENCE [LARGE SCALE GENOMIC DNA]</scope>
    <source>
        <strain evidence="5 6">M1</strain>
    </source>
</reference>
<proteinExistence type="predicted"/>
<keyword evidence="1" id="KW-0805">Transcription regulation</keyword>
<keyword evidence="6" id="KW-1185">Reference proteome</keyword>
<dbReference type="InterPro" id="IPR000835">
    <property type="entry name" value="HTH_MarR-typ"/>
</dbReference>
<dbReference type="SMART" id="SM00347">
    <property type="entry name" value="HTH_MARR"/>
    <property type="match status" value="1"/>
</dbReference>
<evidence type="ECO:0000256" key="3">
    <source>
        <dbReference type="ARBA" id="ARBA00023163"/>
    </source>
</evidence>
<evidence type="ECO:0000256" key="2">
    <source>
        <dbReference type="ARBA" id="ARBA00023125"/>
    </source>
</evidence>
<name>A0A1T5ICF6_9FIRM</name>
<dbReference type="RefSeq" id="WP_079488685.1">
    <property type="nucleotide sequence ID" value="NZ_FUZT01000001.1"/>
</dbReference>
<dbReference type="EMBL" id="FUZT01000001">
    <property type="protein sequence ID" value="SKC36829.1"/>
    <property type="molecule type" value="Genomic_DNA"/>
</dbReference>
<dbReference type="InterPro" id="IPR036390">
    <property type="entry name" value="WH_DNA-bd_sf"/>
</dbReference>
<dbReference type="STRING" id="36842.SAMN02194393_00205"/>
<gene>
    <name evidence="5" type="ORF">SAMN02194393_00205</name>
</gene>
<accession>A0A1T5ICF6</accession>
<evidence type="ECO:0000259" key="4">
    <source>
        <dbReference type="PROSITE" id="PS50995"/>
    </source>
</evidence>
<dbReference type="InterPro" id="IPR036388">
    <property type="entry name" value="WH-like_DNA-bd_sf"/>
</dbReference>
<feature type="domain" description="HTH marR-type" evidence="4">
    <location>
        <begin position="5"/>
        <end position="137"/>
    </location>
</feature>
<dbReference type="PANTHER" id="PTHR42756:SF1">
    <property type="entry name" value="TRANSCRIPTIONAL REPRESSOR OF EMRAB OPERON"/>
    <property type="match status" value="1"/>
</dbReference>
<dbReference type="GO" id="GO:0003700">
    <property type="term" value="F:DNA-binding transcription factor activity"/>
    <property type="evidence" value="ECO:0007669"/>
    <property type="project" value="InterPro"/>
</dbReference>
<keyword evidence="3" id="KW-0804">Transcription</keyword>
<dbReference type="PROSITE" id="PS50995">
    <property type="entry name" value="HTH_MARR_2"/>
    <property type="match status" value="1"/>
</dbReference>
<dbReference type="Gene3D" id="1.10.10.10">
    <property type="entry name" value="Winged helix-like DNA-binding domain superfamily/Winged helix DNA-binding domain"/>
    <property type="match status" value="1"/>
</dbReference>
<dbReference type="SUPFAM" id="SSF46785">
    <property type="entry name" value="Winged helix' DNA-binding domain"/>
    <property type="match status" value="1"/>
</dbReference>
<dbReference type="GO" id="GO:0003677">
    <property type="term" value="F:DNA binding"/>
    <property type="evidence" value="ECO:0007669"/>
    <property type="project" value="UniProtKB-KW"/>
</dbReference>
<dbReference type="Proteomes" id="UP000190285">
    <property type="component" value="Unassembled WGS sequence"/>
</dbReference>
<keyword evidence="2 5" id="KW-0238">DNA-binding</keyword>